<dbReference type="UniPathway" id="UPA00248">
    <property type="reaction ID" value="UER00314"/>
</dbReference>
<dbReference type="Gene3D" id="3.40.50.150">
    <property type="entry name" value="Vaccinia Virus protein VP39"/>
    <property type="match status" value="1"/>
</dbReference>
<gene>
    <name evidence="5 10" type="primary">speE</name>
    <name evidence="10" type="ORF">HW532_19725</name>
</gene>
<feature type="binding site" evidence="5">
    <location>
        <position position="71"/>
    </location>
    <ligand>
        <name>spermidine</name>
        <dbReference type="ChEBI" id="CHEBI:57834"/>
    </ligand>
</feature>
<dbReference type="NCBIfam" id="TIGR00417">
    <property type="entry name" value="speE"/>
    <property type="match status" value="1"/>
</dbReference>
<comment type="function">
    <text evidence="5">Catalyzes the irreversible transfer of a propylamine group from the amino donor S-adenosylmethioninamine (decarboxy-AdoMet) to putrescine (1,4-diaminobutane) to yield spermidine.</text>
</comment>
<accession>A0A7S8HDJ0</accession>
<dbReference type="InterPro" id="IPR035246">
    <property type="entry name" value="Spermidine_synt_N"/>
</dbReference>
<dbReference type="InterPro" id="IPR029063">
    <property type="entry name" value="SAM-dependent_MTases_sf"/>
</dbReference>
<feature type="active site" description="Proton acceptor" evidence="5 6">
    <location>
        <position position="165"/>
    </location>
</feature>
<keyword evidence="4 5" id="KW-0620">Polyamine biosynthesis</keyword>
<comment type="pathway">
    <text evidence="5">Amine and polyamine biosynthesis; spermidine biosynthesis; spermidine from putrescine: step 1/1.</text>
</comment>
<sequence>MTHSTSDAGQGTWYSETLHRGLRTSIEARKVLFDSETEHQRLVVIESVGFGKVVLLDGVIQLTTSDEFIYHEMLAHLPILAHGAVSDVLIVGGGDGGMAEEALKHDGVKRLTMVEIDAGVIDFAREHLAEVNKGCFDDPRFDLVIADGKDFVASTDKRYDLVIVDSTDPIGPGEVLFTETFYGACKSILKPGGILVTQNGVPFFQAGELKATMAAFSGLFADASCYLASVPTYFGGDMAFGWGTDNADLRTVPLETLKARYAASGIDTRYYTPEVHQAAFALPAYVRDMVEAAGR</sequence>
<dbReference type="CDD" id="cd02440">
    <property type="entry name" value="AdoMet_MTases"/>
    <property type="match status" value="1"/>
</dbReference>
<dbReference type="NCBIfam" id="NF002010">
    <property type="entry name" value="PRK00811.1"/>
    <property type="match status" value="1"/>
</dbReference>
<dbReference type="InterPro" id="IPR037163">
    <property type="entry name" value="Spermidine_synt_N_sf"/>
</dbReference>
<evidence type="ECO:0000256" key="2">
    <source>
        <dbReference type="ARBA" id="ARBA00022679"/>
    </source>
</evidence>
<dbReference type="Pfam" id="PF17284">
    <property type="entry name" value="Spermine_synt_N"/>
    <property type="match status" value="1"/>
</dbReference>
<evidence type="ECO:0000259" key="9">
    <source>
        <dbReference type="PROSITE" id="PS51006"/>
    </source>
</evidence>
<dbReference type="GO" id="GO:0004766">
    <property type="term" value="F:spermidine synthase activity"/>
    <property type="evidence" value="ECO:0007669"/>
    <property type="project" value="UniProtKB-UniRule"/>
</dbReference>
<feature type="binding site" evidence="5">
    <location>
        <position position="172"/>
    </location>
    <ligand>
        <name>S-methyl-5'-thioadenosine</name>
        <dbReference type="ChEBI" id="CHEBI:17509"/>
    </ligand>
</feature>
<dbReference type="KEGG" id="kmn:HW532_19725"/>
<evidence type="ECO:0000256" key="1">
    <source>
        <dbReference type="ARBA" id="ARBA00007867"/>
    </source>
</evidence>
<feature type="binding site" evidence="5">
    <location>
        <position position="95"/>
    </location>
    <ligand>
        <name>spermidine</name>
        <dbReference type="ChEBI" id="CHEBI:57834"/>
    </ligand>
</feature>
<feature type="binding site" evidence="5">
    <location>
        <begin position="147"/>
        <end position="148"/>
    </location>
    <ligand>
        <name>S-methyl-5'-thioadenosine</name>
        <dbReference type="ChEBI" id="CHEBI:17509"/>
    </ligand>
</feature>
<dbReference type="SUPFAM" id="SSF53335">
    <property type="entry name" value="S-adenosyl-L-methionine-dependent methyltransferases"/>
    <property type="match status" value="1"/>
</dbReference>
<dbReference type="Pfam" id="PF01564">
    <property type="entry name" value="Spermine_synth"/>
    <property type="match status" value="1"/>
</dbReference>
<dbReference type="RefSeq" id="WP_213162100.1">
    <property type="nucleotide sequence ID" value="NZ_CP058214.1"/>
</dbReference>
<dbReference type="PANTHER" id="PTHR11558:SF11">
    <property type="entry name" value="SPERMIDINE SYNTHASE"/>
    <property type="match status" value="1"/>
</dbReference>
<dbReference type="InterPro" id="IPR001045">
    <property type="entry name" value="Spermi_synthase"/>
</dbReference>
<feature type="binding site" evidence="5">
    <location>
        <begin position="165"/>
        <end position="168"/>
    </location>
    <ligand>
        <name>spermidine</name>
        <dbReference type="ChEBI" id="CHEBI:57834"/>
    </ligand>
</feature>
<evidence type="ECO:0000256" key="5">
    <source>
        <dbReference type="HAMAP-Rule" id="MF_00198"/>
    </source>
</evidence>
<comment type="catalytic activity">
    <reaction evidence="5 8">
        <text>S-adenosyl 3-(methylsulfanyl)propylamine + putrescine = S-methyl-5'-thioadenosine + spermidine + H(+)</text>
        <dbReference type="Rhea" id="RHEA:12721"/>
        <dbReference type="ChEBI" id="CHEBI:15378"/>
        <dbReference type="ChEBI" id="CHEBI:17509"/>
        <dbReference type="ChEBI" id="CHEBI:57443"/>
        <dbReference type="ChEBI" id="CHEBI:57834"/>
        <dbReference type="ChEBI" id="CHEBI:326268"/>
        <dbReference type="EC" id="2.5.1.16"/>
    </reaction>
</comment>
<dbReference type="Gene3D" id="2.30.140.10">
    <property type="entry name" value="Spermidine synthase, tetramerisation domain"/>
    <property type="match status" value="1"/>
</dbReference>
<dbReference type="PANTHER" id="PTHR11558">
    <property type="entry name" value="SPERMIDINE/SPERMINE SYNTHASE"/>
    <property type="match status" value="1"/>
</dbReference>
<evidence type="ECO:0000313" key="11">
    <source>
        <dbReference type="Proteomes" id="UP000593594"/>
    </source>
</evidence>
<proteinExistence type="inferred from homology"/>
<feature type="domain" description="PABS" evidence="9">
    <location>
        <begin position="11"/>
        <end position="245"/>
    </location>
</feature>
<dbReference type="GO" id="GO:0008295">
    <property type="term" value="P:spermidine biosynthetic process"/>
    <property type="evidence" value="ECO:0007669"/>
    <property type="project" value="UniProtKB-UniRule"/>
</dbReference>
<dbReference type="GO" id="GO:0005829">
    <property type="term" value="C:cytosol"/>
    <property type="evidence" value="ECO:0007669"/>
    <property type="project" value="TreeGrafter"/>
</dbReference>
<protein>
    <recommendedName>
        <fullName evidence="5">Polyamine aminopropyltransferase</fullName>
    </recommendedName>
    <alternativeName>
        <fullName evidence="5">Putrescine aminopropyltransferase</fullName>
        <shortName evidence="5">PAPT</shortName>
    </alternativeName>
    <alternativeName>
        <fullName evidence="5">Spermidine synthase</fullName>
        <shortName evidence="5">SPDS</shortName>
        <shortName evidence="5">SPDSY</shortName>
        <ecNumber evidence="5">2.5.1.16</ecNumber>
    </alternativeName>
</protein>
<organism evidence="10 11">
    <name type="scientific">Kaustia mangrovi</name>
    <dbReference type="NCBI Taxonomy" id="2593653"/>
    <lineage>
        <taxon>Bacteria</taxon>
        <taxon>Pseudomonadati</taxon>
        <taxon>Pseudomonadota</taxon>
        <taxon>Alphaproteobacteria</taxon>
        <taxon>Hyphomicrobiales</taxon>
        <taxon>Parvibaculaceae</taxon>
        <taxon>Kaustia</taxon>
    </lineage>
</organism>
<evidence type="ECO:0000256" key="8">
    <source>
        <dbReference type="RuleBase" id="RU003837"/>
    </source>
</evidence>
<comment type="similarity">
    <text evidence="1 5 7">Belongs to the spermidine/spermine synthase family.</text>
</comment>
<evidence type="ECO:0000256" key="7">
    <source>
        <dbReference type="RuleBase" id="RU003836"/>
    </source>
</evidence>
<dbReference type="PROSITE" id="PS51006">
    <property type="entry name" value="PABS_2"/>
    <property type="match status" value="1"/>
</dbReference>
<evidence type="ECO:0000256" key="6">
    <source>
        <dbReference type="PROSITE-ProRule" id="PRU00354"/>
    </source>
</evidence>
<dbReference type="EMBL" id="CP058214">
    <property type="protein sequence ID" value="QPC44731.1"/>
    <property type="molecule type" value="Genomic_DNA"/>
</dbReference>
<dbReference type="InterPro" id="IPR030373">
    <property type="entry name" value="PABS_CS"/>
</dbReference>
<dbReference type="InterPro" id="IPR030374">
    <property type="entry name" value="PABS"/>
</dbReference>
<name>A0A7S8HDJ0_9HYPH</name>
<dbReference type="Proteomes" id="UP000593594">
    <property type="component" value="Chromosome"/>
</dbReference>
<comment type="subunit">
    <text evidence="5">Homodimer or homotetramer.</text>
</comment>
<dbReference type="HAMAP" id="MF_00198">
    <property type="entry name" value="Spermidine_synth"/>
    <property type="match status" value="1"/>
</dbReference>
<evidence type="ECO:0000256" key="3">
    <source>
        <dbReference type="ARBA" id="ARBA00023066"/>
    </source>
</evidence>
<feature type="binding site" evidence="5">
    <location>
        <position position="40"/>
    </location>
    <ligand>
        <name>S-methyl-5'-thioadenosine</name>
        <dbReference type="ChEBI" id="CHEBI:17509"/>
    </ligand>
</feature>
<evidence type="ECO:0000313" key="10">
    <source>
        <dbReference type="EMBL" id="QPC44731.1"/>
    </source>
</evidence>
<reference evidence="10 11" key="1">
    <citation type="submission" date="2020-06" db="EMBL/GenBank/DDBJ databases">
        <title>Genome sequence of 2 isolates from Red Sea Mangroves.</title>
        <authorList>
            <person name="Sefrji F."/>
            <person name="Michoud G."/>
            <person name="Merlino G."/>
            <person name="Daffonchio D."/>
        </authorList>
    </citation>
    <scope>NUCLEOTIDE SEQUENCE [LARGE SCALE GENOMIC DNA]</scope>
    <source>
        <strain evidence="10 11">R1DC25</strain>
    </source>
</reference>
<keyword evidence="11" id="KW-1185">Reference proteome</keyword>
<dbReference type="EC" id="2.5.1.16" evidence="5"/>
<keyword evidence="2 5" id="KW-0808">Transferase</keyword>
<feature type="binding site" evidence="5">
    <location>
        <position position="115"/>
    </location>
    <ligand>
        <name>S-methyl-5'-thioadenosine</name>
        <dbReference type="ChEBI" id="CHEBI:17509"/>
    </ligand>
</feature>
<dbReference type="PROSITE" id="PS01330">
    <property type="entry name" value="PABS_1"/>
    <property type="match status" value="1"/>
</dbReference>
<keyword evidence="3 5" id="KW-0745">Spermidine biosynthesis</keyword>
<dbReference type="AlphaFoldDB" id="A0A7S8HDJ0"/>
<evidence type="ECO:0000256" key="4">
    <source>
        <dbReference type="ARBA" id="ARBA00023115"/>
    </source>
</evidence>